<dbReference type="InterPro" id="IPR044730">
    <property type="entry name" value="RNase_H-like_dom_plant"/>
</dbReference>
<dbReference type="PANTHER" id="PTHR47074">
    <property type="entry name" value="BNAC02G40300D PROTEIN"/>
    <property type="match status" value="1"/>
</dbReference>
<evidence type="ECO:0000313" key="2">
    <source>
        <dbReference type="EMBL" id="KAK8996593.1"/>
    </source>
</evidence>
<sequence>MAFILAACSNPHSHVADHFQAEALACLVAVTFAKDLDFTRVIIEGDSLTIIKKRASEAIDVSLVSPTVADIKEVAKVFQDAGFNFVHREANVAAHTLAQEGKMYNGPMYWIEEAPPRSTFAAEKDREQLVHV</sequence>
<protein>
    <recommendedName>
        <fullName evidence="1">RNase H type-1 domain-containing protein</fullName>
    </recommendedName>
</protein>
<dbReference type="EMBL" id="JBBPBN010000044">
    <property type="protein sequence ID" value="KAK8996593.1"/>
    <property type="molecule type" value="Genomic_DNA"/>
</dbReference>
<dbReference type="InterPro" id="IPR036397">
    <property type="entry name" value="RNaseH_sf"/>
</dbReference>
<dbReference type="Gene3D" id="3.30.420.10">
    <property type="entry name" value="Ribonuclease H-like superfamily/Ribonuclease H"/>
    <property type="match status" value="1"/>
</dbReference>
<dbReference type="SUPFAM" id="SSF53098">
    <property type="entry name" value="Ribonuclease H-like"/>
    <property type="match status" value="1"/>
</dbReference>
<proteinExistence type="predicted"/>
<accession>A0ABR2Q7D6</accession>
<feature type="domain" description="RNase H type-1" evidence="1">
    <location>
        <begin position="7"/>
        <end position="100"/>
    </location>
</feature>
<gene>
    <name evidence="2" type="ORF">V6N11_081860</name>
</gene>
<keyword evidence="3" id="KW-1185">Reference proteome</keyword>
<dbReference type="InterPro" id="IPR012337">
    <property type="entry name" value="RNaseH-like_sf"/>
</dbReference>
<dbReference type="PANTHER" id="PTHR47074:SF61">
    <property type="entry name" value="RNASE H TYPE-1 DOMAIN-CONTAINING PROTEIN"/>
    <property type="match status" value="1"/>
</dbReference>
<dbReference type="InterPro" id="IPR002156">
    <property type="entry name" value="RNaseH_domain"/>
</dbReference>
<dbReference type="Proteomes" id="UP001396334">
    <property type="component" value="Unassembled WGS sequence"/>
</dbReference>
<comment type="caution">
    <text evidence="2">The sequence shown here is derived from an EMBL/GenBank/DDBJ whole genome shotgun (WGS) entry which is preliminary data.</text>
</comment>
<name>A0ABR2Q7D6_9ROSI</name>
<evidence type="ECO:0000313" key="3">
    <source>
        <dbReference type="Proteomes" id="UP001396334"/>
    </source>
</evidence>
<organism evidence="2 3">
    <name type="scientific">Hibiscus sabdariffa</name>
    <name type="common">roselle</name>
    <dbReference type="NCBI Taxonomy" id="183260"/>
    <lineage>
        <taxon>Eukaryota</taxon>
        <taxon>Viridiplantae</taxon>
        <taxon>Streptophyta</taxon>
        <taxon>Embryophyta</taxon>
        <taxon>Tracheophyta</taxon>
        <taxon>Spermatophyta</taxon>
        <taxon>Magnoliopsida</taxon>
        <taxon>eudicotyledons</taxon>
        <taxon>Gunneridae</taxon>
        <taxon>Pentapetalae</taxon>
        <taxon>rosids</taxon>
        <taxon>malvids</taxon>
        <taxon>Malvales</taxon>
        <taxon>Malvaceae</taxon>
        <taxon>Malvoideae</taxon>
        <taxon>Hibiscus</taxon>
    </lineage>
</organism>
<reference evidence="2 3" key="1">
    <citation type="journal article" date="2024" name="G3 (Bethesda)">
        <title>Genome assembly of Hibiscus sabdariffa L. provides insights into metabolisms of medicinal natural products.</title>
        <authorList>
            <person name="Kim T."/>
        </authorList>
    </citation>
    <scope>NUCLEOTIDE SEQUENCE [LARGE SCALE GENOMIC DNA]</scope>
    <source>
        <strain evidence="2">TK-2024</strain>
        <tissue evidence="2">Old leaves</tissue>
    </source>
</reference>
<dbReference type="Pfam" id="PF13456">
    <property type="entry name" value="RVT_3"/>
    <property type="match status" value="1"/>
</dbReference>
<dbReference type="InterPro" id="IPR052929">
    <property type="entry name" value="RNase_H-like_EbsB-rel"/>
</dbReference>
<dbReference type="CDD" id="cd06222">
    <property type="entry name" value="RNase_H_like"/>
    <property type="match status" value="1"/>
</dbReference>
<evidence type="ECO:0000259" key="1">
    <source>
        <dbReference type="Pfam" id="PF13456"/>
    </source>
</evidence>